<dbReference type="InterPro" id="IPR001005">
    <property type="entry name" value="SANT/Myb"/>
</dbReference>
<evidence type="ECO:0000313" key="2">
    <source>
        <dbReference type="EMBL" id="BET03208.1"/>
    </source>
</evidence>
<dbReference type="EMBL" id="AP028923">
    <property type="protein sequence ID" value="BET03208.1"/>
    <property type="molecule type" value="Genomic_DNA"/>
</dbReference>
<evidence type="ECO:0000256" key="1">
    <source>
        <dbReference type="SAM" id="MobiDB-lite"/>
    </source>
</evidence>
<gene>
    <name evidence="2" type="ORF">NTJ_16026</name>
</gene>
<protein>
    <recommendedName>
        <fullName evidence="4">Myb-like domain-containing protein</fullName>
    </recommendedName>
</protein>
<name>A0ABN7BIP9_9HEMI</name>
<organism evidence="2 3">
    <name type="scientific">Nesidiocoris tenuis</name>
    <dbReference type="NCBI Taxonomy" id="355587"/>
    <lineage>
        <taxon>Eukaryota</taxon>
        <taxon>Metazoa</taxon>
        <taxon>Ecdysozoa</taxon>
        <taxon>Arthropoda</taxon>
        <taxon>Hexapoda</taxon>
        <taxon>Insecta</taxon>
        <taxon>Pterygota</taxon>
        <taxon>Neoptera</taxon>
        <taxon>Paraneoptera</taxon>
        <taxon>Hemiptera</taxon>
        <taxon>Heteroptera</taxon>
        <taxon>Panheteroptera</taxon>
        <taxon>Cimicomorpha</taxon>
        <taxon>Miridae</taxon>
        <taxon>Dicyphina</taxon>
        <taxon>Nesidiocoris</taxon>
    </lineage>
</organism>
<dbReference type="Proteomes" id="UP001307889">
    <property type="component" value="Chromosome 15"/>
</dbReference>
<feature type="region of interest" description="Disordered" evidence="1">
    <location>
        <begin position="1"/>
        <end position="30"/>
    </location>
</feature>
<reference evidence="2 3" key="1">
    <citation type="submission" date="2023-09" db="EMBL/GenBank/DDBJ databases">
        <title>Nesidiocoris tenuis whole genome shotgun sequence.</title>
        <authorList>
            <person name="Shibata T."/>
            <person name="Shimoda M."/>
            <person name="Kobayashi T."/>
            <person name="Uehara T."/>
        </authorList>
    </citation>
    <scope>NUCLEOTIDE SEQUENCE [LARGE SCALE GENOMIC DNA]</scope>
    <source>
        <strain evidence="2 3">Japan</strain>
    </source>
</reference>
<sequence length="240" mass="27336">MSDNQETAQRSRMTKEYFDPSNEGPSSSRKWTKADAEVLLPIVEKYGDRDVFLLSSKMGYKTPSIIHKFLMKQKATAAKEVGPIRNESQRFEYLEKWIESMKQTKQKTPLPVPGAVAMLMIALLEDHPVPIDDEVNFPEAYNYLYELLSGRHSLRAQNSLSAPTKRFIRLTVLSLMKEVFSNIGGIVDRFVQVPRYLNTGRKTDDNLKHLLHTPHNNPLNVSSEAIAPMALDSWKDDDSP</sequence>
<evidence type="ECO:0000313" key="3">
    <source>
        <dbReference type="Proteomes" id="UP001307889"/>
    </source>
</evidence>
<dbReference type="CDD" id="cd00167">
    <property type="entry name" value="SANT"/>
    <property type="match status" value="1"/>
</dbReference>
<feature type="compositionally biased region" description="Polar residues" evidence="1">
    <location>
        <begin position="1"/>
        <end position="11"/>
    </location>
</feature>
<accession>A0ABN7BIP9</accession>
<proteinExistence type="predicted"/>
<keyword evidence="3" id="KW-1185">Reference proteome</keyword>
<evidence type="ECO:0008006" key="4">
    <source>
        <dbReference type="Google" id="ProtNLM"/>
    </source>
</evidence>